<sequence>MLCPFLWPVSEKLGLHGRGRERLVFGWQGDPEALCQTGQIGPVACLLLGGKGARVSVDQPAADDAVDLFRRPQRRLAGKGAATQRDRTTRSAARTRPTHPLPDRLRCGACPLLLPLPPFSFPVSYCARLATCRARRAQSARVTESSSSTTAPVRTGRRRRASGAERSRCQHAPICVATASG</sequence>
<dbReference type="Proteomes" id="UP000075462">
    <property type="component" value="Unassembled WGS sequence"/>
</dbReference>
<feature type="compositionally biased region" description="Polar residues" evidence="1">
    <location>
        <begin position="140"/>
        <end position="152"/>
    </location>
</feature>
<feature type="region of interest" description="Disordered" evidence="1">
    <location>
        <begin position="73"/>
        <end position="100"/>
    </location>
</feature>
<comment type="caution">
    <text evidence="2">The sequence shown here is derived from an EMBL/GenBank/DDBJ whole genome shotgun (WGS) entry which is preliminary data.</text>
</comment>
<name>A0A149V9P4_9PROT</name>
<reference evidence="2 3" key="1">
    <citation type="submission" date="2015-06" db="EMBL/GenBank/DDBJ databases">
        <title>Improved classification and identification of acetic acid bacteria using matrix-assisted laser desorption/ionization time-of-flight mass spectrometry; Gluconobacter nephelii and Gluconobacter uchimurae are later heterotypic synonyms of Gluconobacter japonicus and Gluconobacter oxydans, respectively.</title>
        <authorList>
            <person name="Li L."/>
            <person name="Cleenwerck I."/>
            <person name="De Vuyst L."/>
            <person name="Vandamme P."/>
        </authorList>
    </citation>
    <scope>NUCLEOTIDE SEQUENCE [LARGE SCALE GENOMIC DNA]</scope>
    <source>
        <strain evidence="2 3">LMG 1545</strain>
    </source>
</reference>
<accession>A0A149V9P4</accession>
<gene>
    <name evidence="2" type="ORF">AD954_10985</name>
</gene>
<organism evidence="2 3">
    <name type="scientific">Acetobacter cerevisiae</name>
    <dbReference type="NCBI Taxonomy" id="178900"/>
    <lineage>
        <taxon>Bacteria</taxon>
        <taxon>Pseudomonadati</taxon>
        <taxon>Pseudomonadota</taxon>
        <taxon>Alphaproteobacteria</taxon>
        <taxon>Acetobacterales</taxon>
        <taxon>Acetobacteraceae</taxon>
        <taxon>Acetobacter</taxon>
    </lineage>
</organism>
<dbReference type="AlphaFoldDB" id="A0A149V9P4"/>
<feature type="region of interest" description="Disordered" evidence="1">
    <location>
        <begin position="139"/>
        <end position="166"/>
    </location>
</feature>
<protein>
    <submittedName>
        <fullName evidence="2">Uncharacterized protein</fullName>
    </submittedName>
</protein>
<evidence type="ECO:0000313" key="2">
    <source>
        <dbReference type="EMBL" id="KXV76633.1"/>
    </source>
</evidence>
<dbReference type="EMBL" id="LIAA01000048">
    <property type="protein sequence ID" value="KXV76633.1"/>
    <property type="molecule type" value="Genomic_DNA"/>
</dbReference>
<evidence type="ECO:0000313" key="3">
    <source>
        <dbReference type="Proteomes" id="UP000075462"/>
    </source>
</evidence>
<proteinExistence type="predicted"/>
<evidence type="ECO:0000256" key="1">
    <source>
        <dbReference type="SAM" id="MobiDB-lite"/>
    </source>
</evidence>